<gene>
    <name evidence="1" type="ORF">RMCC_4498</name>
</gene>
<evidence type="ECO:0000313" key="2">
    <source>
        <dbReference type="Proteomes" id="UP000069443"/>
    </source>
</evidence>
<dbReference type="AlphaFoldDB" id="A0A117IB85"/>
<dbReference type="RefSeq" id="WP_062658408.1">
    <property type="nucleotide sequence ID" value="NZ_BCSY01000074.1"/>
</dbReference>
<reference evidence="2" key="1">
    <citation type="journal article" date="2016" name="Genome Announc.">
        <title>Draft Genome Sequences of Five Rapidly Growing Mycobacterium Species, M. thermoresistibile, M. fortuitum subsp. acetamidolyticum, M. canariasense, M. brisbanense, and M. novocastrense.</title>
        <authorList>
            <person name="Katahira K."/>
            <person name="Ogura Y."/>
            <person name="Gotoh Y."/>
            <person name="Hayashi T."/>
        </authorList>
    </citation>
    <scope>NUCLEOTIDE SEQUENCE [LARGE SCALE GENOMIC DNA]</scope>
    <source>
        <strain evidence="2">JCM15298</strain>
    </source>
</reference>
<evidence type="ECO:0000313" key="1">
    <source>
        <dbReference type="EMBL" id="GAS97532.1"/>
    </source>
</evidence>
<dbReference type="STRING" id="228230.RMCC_4498"/>
<keyword evidence="2" id="KW-1185">Reference proteome</keyword>
<dbReference type="EMBL" id="BCSY01000074">
    <property type="protein sequence ID" value="GAS97532.1"/>
    <property type="molecule type" value="Genomic_DNA"/>
</dbReference>
<protein>
    <submittedName>
        <fullName evidence="1">Putative short-chain dehydrogenase/reductase</fullName>
    </submittedName>
</protein>
<name>A0A117IB85_MYCCR</name>
<dbReference type="Gene3D" id="3.40.50.720">
    <property type="entry name" value="NAD(P)-binding Rossmann-like Domain"/>
    <property type="match status" value="1"/>
</dbReference>
<comment type="caution">
    <text evidence="1">The sequence shown here is derived from an EMBL/GenBank/DDBJ whole genome shotgun (WGS) entry which is preliminary data.</text>
</comment>
<accession>A0A117IB85</accession>
<dbReference type="SUPFAM" id="SSF51735">
    <property type="entry name" value="NAD(P)-binding Rossmann-fold domains"/>
    <property type="match status" value="1"/>
</dbReference>
<reference evidence="2" key="2">
    <citation type="submission" date="2016-02" db="EMBL/GenBank/DDBJ databases">
        <title>Draft genome sequence of five rapidly growing Mycobacterium species.</title>
        <authorList>
            <person name="Katahira K."/>
            <person name="Gotou Y."/>
            <person name="Iida K."/>
            <person name="Ogura Y."/>
            <person name="Hayashi T."/>
        </authorList>
    </citation>
    <scope>NUCLEOTIDE SEQUENCE [LARGE SCALE GENOMIC DNA]</scope>
    <source>
        <strain evidence="2">JCM15298</strain>
    </source>
</reference>
<organism evidence="1 2">
    <name type="scientific">Mycolicibacterium canariasense</name>
    <name type="common">Mycobacterium canariasense</name>
    <dbReference type="NCBI Taxonomy" id="228230"/>
    <lineage>
        <taxon>Bacteria</taxon>
        <taxon>Bacillati</taxon>
        <taxon>Actinomycetota</taxon>
        <taxon>Actinomycetes</taxon>
        <taxon>Mycobacteriales</taxon>
        <taxon>Mycobacteriaceae</taxon>
        <taxon>Mycolicibacterium</taxon>
    </lineage>
</organism>
<dbReference type="OrthoDB" id="4762420at2"/>
<sequence length="91" mass="9834">MEIDRRSMESVVIVSNAGTPEGCCTVRALLAAGHRVVATDRHATALVPLLNERDADRLLLLAADTSDPEQWSRVLDRATMRFGSASLPMSA</sequence>
<dbReference type="Proteomes" id="UP000069443">
    <property type="component" value="Unassembled WGS sequence"/>
</dbReference>
<dbReference type="InterPro" id="IPR036291">
    <property type="entry name" value="NAD(P)-bd_dom_sf"/>
</dbReference>
<proteinExistence type="predicted"/>